<evidence type="ECO:0000313" key="8">
    <source>
        <dbReference type="Proteomes" id="UP000308199"/>
    </source>
</evidence>
<evidence type="ECO:0000256" key="4">
    <source>
        <dbReference type="ARBA" id="ARBA00023136"/>
    </source>
</evidence>
<evidence type="ECO:0000313" key="7">
    <source>
        <dbReference type="EMBL" id="THH07780.1"/>
    </source>
</evidence>
<evidence type="ECO:0000256" key="2">
    <source>
        <dbReference type="ARBA" id="ARBA00022692"/>
    </source>
</evidence>
<dbReference type="GO" id="GO:0005778">
    <property type="term" value="C:peroxisomal membrane"/>
    <property type="evidence" value="ECO:0007669"/>
    <property type="project" value="TreeGrafter"/>
</dbReference>
<keyword evidence="3 5" id="KW-1133">Transmembrane helix</keyword>
<comment type="subcellular location">
    <subcellularLocation>
        <location evidence="1">Membrane</location>
        <topology evidence="1">Multi-pass membrane protein</topology>
    </subcellularLocation>
</comment>
<protein>
    <recommendedName>
        <fullName evidence="6">TECPR1-like DysF domain-containing protein</fullName>
    </recommendedName>
</protein>
<feature type="domain" description="TECPR1-like DysF" evidence="6">
    <location>
        <begin position="31"/>
        <end position="267"/>
    </location>
</feature>
<evidence type="ECO:0000256" key="5">
    <source>
        <dbReference type="SAM" id="Phobius"/>
    </source>
</evidence>
<feature type="transmembrane region" description="Helical" evidence="5">
    <location>
        <begin position="69"/>
        <end position="89"/>
    </location>
</feature>
<dbReference type="OrthoDB" id="74314at2759"/>
<reference evidence="7 8" key="1">
    <citation type="submission" date="2019-02" db="EMBL/GenBank/DDBJ databases">
        <title>Genome sequencing of the rare red list fungi Phellinidium pouzarii.</title>
        <authorList>
            <person name="Buettner E."/>
            <person name="Kellner H."/>
        </authorList>
    </citation>
    <scope>NUCLEOTIDE SEQUENCE [LARGE SCALE GENOMIC DNA]</scope>
    <source>
        <strain evidence="7 8">DSM 108285</strain>
    </source>
</reference>
<dbReference type="EMBL" id="SGPK01000127">
    <property type="protein sequence ID" value="THH07780.1"/>
    <property type="molecule type" value="Genomic_DNA"/>
</dbReference>
<sequence>MLSAHSIRQISRSTNVPAPPLYSHPAEGSSEWFSNLQAIQNLMGAVADAHDVVLFTVVPHLTFATSYSYSILAFTTATFLLLLAILPLIPLRPVFLVLGLGLFALTHPYTRAYLPTLLSPHMKRMRMRVARALDDDRLKDRHWKGELREVELWENERLGPSAGSMQVFDKVHLKPGERKGWTRGRDGWSFTGADGSADVSNLTFSLELGWVFIETEDWRKDLEASWVDVESDDDGWVYTNDDWMDPHSSPTEEWRTLGVTRRRRWTRRIYRDIHYIRR</sequence>
<keyword evidence="8" id="KW-1185">Reference proteome</keyword>
<dbReference type="InterPro" id="IPR052816">
    <property type="entry name" value="Peroxisomal_Membrane_PEX28-32"/>
</dbReference>
<proteinExistence type="predicted"/>
<dbReference type="PANTHER" id="PTHR28304">
    <property type="entry name" value="PEROXISOMAL MEMBRANE PROTEIN PEX29"/>
    <property type="match status" value="1"/>
</dbReference>
<dbReference type="PANTHER" id="PTHR28304:SF2">
    <property type="entry name" value="PEROXISOMAL MEMBRANE PROTEIN PEX29"/>
    <property type="match status" value="1"/>
</dbReference>
<comment type="caution">
    <text evidence="7">The sequence shown here is derived from an EMBL/GenBank/DDBJ whole genome shotgun (WGS) entry which is preliminary data.</text>
</comment>
<keyword evidence="4 5" id="KW-0472">Membrane</keyword>
<evidence type="ECO:0000256" key="3">
    <source>
        <dbReference type="ARBA" id="ARBA00022989"/>
    </source>
</evidence>
<keyword evidence="2 5" id="KW-0812">Transmembrane</keyword>
<evidence type="ECO:0000259" key="6">
    <source>
        <dbReference type="Pfam" id="PF06398"/>
    </source>
</evidence>
<gene>
    <name evidence="7" type="ORF">EW145_g3154</name>
</gene>
<organism evidence="7 8">
    <name type="scientific">Phellinidium pouzarii</name>
    <dbReference type="NCBI Taxonomy" id="167371"/>
    <lineage>
        <taxon>Eukaryota</taxon>
        <taxon>Fungi</taxon>
        <taxon>Dikarya</taxon>
        <taxon>Basidiomycota</taxon>
        <taxon>Agaricomycotina</taxon>
        <taxon>Agaricomycetes</taxon>
        <taxon>Hymenochaetales</taxon>
        <taxon>Hymenochaetaceae</taxon>
        <taxon>Phellinidium</taxon>
    </lineage>
</organism>
<name>A0A4S4LDP6_9AGAM</name>
<accession>A0A4S4LDP6</accession>
<dbReference type="Pfam" id="PF06398">
    <property type="entry name" value="Pex24p"/>
    <property type="match status" value="1"/>
</dbReference>
<evidence type="ECO:0000256" key="1">
    <source>
        <dbReference type="ARBA" id="ARBA00004141"/>
    </source>
</evidence>
<dbReference type="Proteomes" id="UP000308199">
    <property type="component" value="Unassembled WGS sequence"/>
</dbReference>
<dbReference type="InterPro" id="IPR010482">
    <property type="entry name" value="TECPR1-like_DysF"/>
</dbReference>
<dbReference type="AlphaFoldDB" id="A0A4S4LDP6"/>
<feature type="transmembrane region" description="Helical" evidence="5">
    <location>
        <begin position="95"/>
        <end position="118"/>
    </location>
</feature>
<dbReference type="GO" id="GO:0007031">
    <property type="term" value="P:peroxisome organization"/>
    <property type="evidence" value="ECO:0007669"/>
    <property type="project" value="UniProtKB-ARBA"/>
</dbReference>